<dbReference type="Gene3D" id="2.30.36.70">
    <property type="entry name" value="Actin, Chain A, domain 2"/>
    <property type="match status" value="1"/>
</dbReference>
<evidence type="ECO:0000313" key="4">
    <source>
        <dbReference type="EMBL" id="KXX79160.1"/>
    </source>
</evidence>
<dbReference type="AlphaFoldDB" id="A0A175W782"/>
<accession>A0A175W782</accession>
<comment type="similarity">
    <text evidence="1">Belongs to the actin family.</text>
</comment>
<keyword evidence="5" id="KW-1185">Reference proteome</keyword>
<protein>
    <submittedName>
        <fullName evidence="4">Actin-like protein arp5</fullName>
    </submittedName>
</protein>
<dbReference type="FunFam" id="3.30.420.40:FF:000058">
    <property type="entry name" value="Putative actin-related protein 5"/>
    <property type="match status" value="1"/>
</dbReference>
<dbReference type="Pfam" id="PF00022">
    <property type="entry name" value="Actin"/>
    <property type="match status" value="2"/>
</dbReference>
<reference evidence="4" key="1">
    <citation type="submission" date="2015-06" db="EMBL/GenBank/DDBJ databases">
        <authorList>
            <person name="Hoefler B.C."/>
            <person name="Straight P.D."/>
        </authorList>
    </citation>
    <scope>NUCLEOTIDE SEQUENCE [LARGE SCALE GENOMIC DNA]</scope>
    <source>
        <strain evidence="4">Mm55</strain>
    </source>
</reference>
<feature type="region of interest" description="Disordered" evidence="2">
    <location>
        <begin position="426"/>
        <end position="451"/>
    </location>
</feature>
<evidence type="ECO:0000256" key="1">
    <source>
        <dbReference type="RuleBase" id="RU000487"/>
    </source>
</evidence>
<dbReference type="InterPro" id="IPR043129">
    <property type="entry name" value="ATPase_NBD"/>
</dbReference>
<dbReference type="InterPro" id="IPR004000">
    <property type="entry name" value="Actin"/>
</dbReference>
<reference evidence="5" key="2">
    <citation type="submission" date="2015-06" db="EMBL/GenBank/DDBJ databases">
        <authorList>
            <person name="van de Sande W.W.J."/>
        </authorList>
    </citation>
    <scope>NUCLEOTIDE SEQUENCE [LARGE SCALE GENOMIC DNA]</scope>
    <source>
        <strain evidence="5">mm55</strain>
    </source>
</reference>
<dbReference type="PANTHER" id="PTHR11937">
    <property type="entry name" value="ACTIN"/>
    <property type="match status" value="1"/>
</dbReference>
<gene>
    <name evidence="4" type="ORF">MMYC01_204811</name>
    <name evidence="3" type="ORF">MMYC01_207234</name>
</gene>
<dbReference type="Proteomes" id="UP000078237">
    <property type="component" value="Unassembled WGS sequence"/>
</dbReference>
<dbReference type="FunFam" id="3.90.640.10:FF:000087">
    <property type="entry name" value="Actin-like ATPase domain-containing protein"/>
    <property type="match status" value="1"/>
</dbReference>
<dbReference type="Gene3D" id="3.30.420.40">
    <property type="match status" value="4"/>
</dbReference>
<proteinExistence type="inferred from homology"/>
<feature type="region of interest" description="Disordered" evidence="2">
    <location>
        <begin position="392"/>
        <end position="414"/>
    </location>
</feature>
<name>A0A175W782_9PEZI</name>
<comment type="caution">
    <text evidence="4">The sequence shown here is derived from an EMBL/GenBank/DDBJ whole genome shotgun (WGS) entry which is preliminary data.</text>
</comment>
<dbReference type="SUPFAM" id="SSF53067">
    <property type="entry name" value="Actin-like ATPase domain"/>
    <property type="match status" value="2"/>
</dbReference>
<dbReference type="SMR" id="A0A175W782"/>
<dbReference type="VEuPathDB" id="FungiDB:MMYC01_207234"/>
<sequence length="764" mass="86147">MAPSAMDEVISQREAWKNLPPPTLYPVKEARFEKYLPPQLDGRERALAQPPGQAAIVIDNGSSSVRAGWSFESKPRLAIPPIMSKYRDRKLNRTFSFAGQDCYADTTARGHIRNAFEAGTGIVSNWDVVEHVLDHVFLKLGMNGVEGGIDMPIVMTEAVANLPYSRKSMTEIIFECYGAPSLVYGIDSLFSYHHNKGQTGLVVSSSYSATHLIPVYNSKAMLAQAIRLNWGGWHAAEYLLKLIRLKYHSGFPGKLNSSQAEQMVRDFCYVSLDYDQELAKFMDWTGLEDRERIVQYPYTEEVVVQKTEEELARIAERKKESGRRLQEQAAKMRLERLMKKEQELEYYKDVQRRIADQNKKETKRLLDDAELKDEAALERVIRELEKSIKRARTKDLGGEQEEEQEAPDFSLLDVPDDQLDEAGLKQKRQQRLLKSNHDARARAKAEKEAEKARIAEEARLDEERRTNDLEGWLEDKRQARLAKLAQIKERDRLKADLGNRKSLASQIRMKNIANLASDTPTGASGSRKRRRGGDDDDFGADDADWGVYRSVAIGANKGDSDDDEEGEEDLEAAVRALESDLLAYDKEFTYEHTLDAQKDWSKSLLHAFRYGPRPFDPSSPAETHRLHLNVERIRVPEVLFQPGAIAGVDQAGIVEIAGDILTQRLPGIVGMDGRDEFLRDIFLTGGNTLFQNFDERLRSGLAALLPAGAPLVIRRAGDAVLDAWKGAAGWACTPEAKRAMVSKEEYQEKGGEYLKEHDLGNAFT</sequence>
<dbReference type="OrthoDB" id="7340501at2759"/>
<reference evidence="4 5" key="3">
    <citation type="submission" date="2016-01" db="EMBL/GenBank/DDBJ databases">
        <title>Madurella mycetomatis genome sequencing.</title>
        <authorList>
            <person name="Van De Sande W."/>
        </authorList>
    </citation>
    <scope>NUCLEOTIDE SEQUENCE [LARGE SCALE GENOMIC DNA]</scope>
    <source>
        <strain evidence="4">Mm55</strain>
        <strain evidence="5">mm55</strain>
    </source>
</reference>
<dbReference type="STRING" id="100816.A0A175W782"/>
<organism evidence="4 5">
    <name type="scientific">Madurella mycetomatis</name>
    <dbReference type="NCBI Taxonomy" id="100816"/>
    <lineage>
        <taxon>Eukaryota</taxon>
        <taxon>Fungi</taxon>
        <taxon>Dikarya</taxon>
        <taxon>Ascomycota</taxon>
        <taxon>Pezizomycotina</taxon>
        <taxon>Sordariomycetes</taxon>
        <taxon>Sordariomycetidae</taxon>
        <taxon>Sordariales</taxon>
        <taxon>Sordariales incertae sedis</taxon>
        <taxon>Madurella</taxon>
    </lineage>
</organism>
<evidence type="ECO:0000313" key="5">
    <source>
        <dbReference type="Proteomes" id="UP000078237"/>
    </source>
</evidence>
<dbReference type="EMBL" id="LCTW02000095">
    <property type="protein sequence ID" value="KXX79160.1"/>
    <property type="molecule type" value="Genomic_DNA"/>
</dbReference>
<dbReference type="SMART" id="SM00268">
    <property type="entry name" value="ACTIN"/>
    <property type="match status" value="1"/>
</dbReference>
<dbReference type="VEuPathDB" id="FungiDB:MMYC01_204811"/>
<dbReference type="CDD" id="cd10211">
    <property type="entry name" value="ASKHA_NBD_Arp5"/>
    <property type="match status" value="1"/>
</dbReference>
<feature type="region of interest" description="Disordered" evidence="2">
    <location>
        <begin position="511"/>
        <end position="539"/>
    </location>
</feature>
<evidence type="ECO:0000256" key="2">
    <source>
        <dbReference type="SAM" id="MobiDB-lite"/>
    </source>
</evidence>
<evidence type="ECO:0000313" key="3">
    <source>
        <dbReference type="EMBL" id="KXX76100.1"/>
    </source>
</evidence>
<dbReference type="Gene3D" id="3.90.640.10">
    <property type="entry name" value="Actin, Chain A, domain 4"/>
    <property type="match status" value="2"/>
</dbReference>
<dbReference type="FunFam" id="3.30.420.40:FF:000139">
    <property type="entry name" value="Chromatin remodeling complex subunit (Arp5)"/>
    <property type="match status" value="1"/>
</dbReference>
<feature type="compositionally biased region" description="Basic and acidic residues" evidence="2">
    <location>
        <begin position="435"/>
        <end position="451"/>
    </location>
</feature>
<dbReference type="EMBL" id="LCTW02000229">
    <property type="protein sequence ID" value="KXX76100.1"/>
    <property type="molecule type" value="Genomic_DNA"/>
</dbReference>